<name>A0AC58UI74_TOBAC</name>
<proteinExistence type="predicted"/>
<accession>A0AC58UI74</accession>
<dbReference type="Proteomes" id="UP000790787">
    <property type="component" value="Chromosome 5"/>
</dbReference>
<protein>
    <submittedName>
        <fullName evidence="2">Uncharacterized protein LOC142180971</fullName>
    </submittedName>
</protein>
<organism evidence="1 2">
    <name type="scientific">Nicotiana tabacum</name>
    <name type="common">Common tobacco</name>
    <dbReference type="NCBI Taxonomy" id="4097"/>
    <lineage>
        <taxon>Eukaryota</taxon>
        <taxon>Viridiplantae</taxon>
        <taxon>Streptophyta</taxon>
        <taxon>Embryophyta</taxon>
        <taxon>Tracheophyta</taxon>
        <taxon>Spermatophyta</taxon>
        <taxon>Magnoliopsida</taxon>
        <taxon>eudicotyledons</taxon>
        <taxon>Gunneridae</taxon>
        <taxon>Pentapetalae</taxon>
        <taxon>asterids</taxon>
        <taxon>lamiids</taxon>
        <taxon>Solanales</taxon>
        <taxon>Solanaceae</taxon>
        <taxon>Nicotianoideae</taxon>
        <taxon>Nicotianeae</taxon>
        <taxon>Nicotiana</taxon>
    </lineage>
</organism>
<dbReference type="RefSeq" id="XP_075109180.1">
    <property type="nucleotide sequence ID" value="XM_075253079.1"/>
</dbReference>
<evidence type="ECO:0000313" key="2">
    <source>
        <dbReference type="RefSeq" id="XP_075109180.1"/>
    </source>
</evidence>
<reference evidence="2" key="2">
    <citation type="submission" date="2025-08" db="UniProtKB">
        <authorList>
            <consortium name="RefSeq"/>
        </authorList>
    </citation>
    <scope>IDENTIFICATION</scope>
    <source>
        <tissue evidence="2">Leaf</tissue>
    </source>
</reference>
<gene>
    <name evidence="2" type="primary">LOC142180971</name>
</gene>
<reference evidence="1" key="1">
    <citation type="journal article" date="2014" name="Nat. Commun.">
        <title>The tobacco genome sequence and its comparison with those of tomato and potato.</title>
        <authorList>
            <person name="Sierro N."/>
            <person name="Battey J.N."/>
            <person name="Ouadi S."/>
            <person name="Bakaher N."/>
            <person name="Bovet L."/>
            <person name="Willig A."/>
            <person name="Goepfert S."/>
            <person name="Peitsch M.C."/>
            <person name="Ivanov N.V."/>
        </authorList>
    </citation>
    <scope>NUCLEOTIDE SEQUENCE [LARGE SCALE GENOMIC DNA]</scope>
</reference>
<evidence type="ECO:0000313" key="1">
    <source>
        <dbReference type="Proteomes" id="UP000790787"/>
    </source>
</evidence>
<sequence length="205" mass="22929">MGDERVNSSNQSDGFTIFTLDPSHPLHIHPSDSPGTQLVSPPFDGIGFVAWRKSMLVSLSAKNKLALIDGRQSKPPDNSPYYSYWERCNDMVVAWITNSLSKDIATSVLGYDTSKEIWLDLNERFGPTCSCGALPKFHDKMKLFWFLAGLNESYNTVKSNILMISPLPSVSKAYSMLQHDERQRETSPAPSFSSDSVSFLHHPLL</sequence>
<keyword evidence="1" id="KW-1185">Reference proteome</keyword>